<dbReference type="EMBL" id="FXXQ01000003">
    <property type="protein sequence ID" value="SMX23086.1"/>
    <property type="molecule type" value="Genomic_DNA"/>
</dbReference>
<dbReference type="Pfam" id="PF03963">
    <property type="entry name" value="FlgD"/>
    <property type="match status" value="1"/>
</dbReference>
<organism evidence="8 9">
    <name type="scientific">Boseongicola aestuarii</name>
    <dbReference type="NCBI Taxonomy" id="1470561"/>
    <lineage>
        <taxon>Bacteria</taxon>
        <taxon>Pseudomonadati</taxon>
        <taxon>Pseudomonadota</taxon>
        <taxon>Alphaproteobacteria</taxon>
        <taxon>Rhodobacterales</taxon>
        <taxon>Paracoccaceae</taxon>
        <taxon>Boseongicola</taxon>
    </lineage>
</organism>
<dbReference type="InterPro" id="IPR025965">
    <property type="entry name" value="FlgD/Vpr_Ig-like"/>
</dbReference>
<dbReference type="Gene3D" id="2.30.30.910">
    <property type="match status" value="1"/>
</dbReference>
<accession>A0A238IXH8</accession>
<sequence>MEIQPQTASNASNSASRTVTDPQTPSGSALSSDFETFLKMLTTQMENQDPLNPIESADFAVQLATFSGVEQQVRTNDLLADMIAGNGASGLGQLAGWVGMEARVTGHATFAGAPLTLAPEPDPASDSAFLIVRDGNGTRVSREALPLNADTVLWGGVGENGTPLESGTYTFELESVNSGQVTSTKPVEHYALIREARLGAGGVEIVLAGGAIVPSAEVRALRSPDTPL</sequence>
<dbReference type="RefSeq" id="WP_093973087.1">
    <property type="nucleotide sequence ID" value="NZ_FXXQ01000003.1"/>
</dbReference>
<evidence type="ECO:0000313" key="9">
    <source>
        <dbReference type="Proteomes" id="UP000201838"/>
    </source>
</evidence>
<feature type="domain" description="FlgD/Vpr Ig-like" evidence="7">
    <location>
        <begin position="110"/>
        <end position="178"/>
    </location>
</feature>
<evidence type="ECO:0000256" key="2">
    <source>
        <dbReference type="ARBA" id="ARBA00016013"/>
    </source>
</evidence>
<name>A0A238IXH8_9RHOB</name>
<evidence type="ECO:0000256" key="4">
    <source>
        <dbReference type="ARBA" id="ARBA00024746"/>
    </source>
</evidence>
<evidence type="ECO:0000256" key="3">
    <source>
        <dbReference type="ARBA" id="ARBA00022795"/>
    </source>
</evidence>
<proteinExistence type="inferred from homology"/>
<comment type="function">
    <text evidence="4 5">Required for flagellar hook formation. May act as a scaffolding protein.</text>
</comment>
<dbReference type="InterPro" id="IPR005648">
    <property type="entry name" value="FlgD"/>
</dbReference>
<dbReference type="Gene3D" id="2.60.40.4070">
    <property type="match status" value="1"/>
</dbReference>
<dbReference type="OrthoDB" id="9785233at2"/>
<feature type="compositionally biased region" description="Polar residues" evidence="6">
    <location>
        <begin position="17"/>
        <end position="30"/>
    </location>
</feature>
<dbReference type="AlphaFoldDB" id="A0A238IXH8"/>
<dbReference type="NCBIfam" id="NF009453">
    <property type="entry name" value="PRK12813.1"/>
    <property type="match status" value="1"/>
</dbReference>
<feature type="region of interest" description="Disordered" evidence="6">
    <location>
        <begin position="1"/>
        <end position="30"/>
    </location>
</feature>
<dbReference type="Proteomes" id="UP000201838">
    <property type="component" value="Unassembled WGS sequence"/>
</dbReference>
<evidence type="ECO:0000256" key="6">
    <source>
        <dbReference type="SAM" id="MobiDB-lite"/>
    </source>
</evidence>
<gene>
    <name evidence="8" type="primary">flgD</name>
    <name evidence="8" type="ORF">BOA8489_01188</name>
</gene>
<dbReference type="GO" id="GO:0044781">
    <property type="term" value="P:bacterial-type flagellum organization"/>
    <property type="evidence" value="ECO:0007669"/>
    <property type="project" value="UniProtKB-UniRule"/>
</dbReference>
<evidence type="ECO:0000256" key="5">
    <source>
        <dbReference type="RuleBase" id="RU362076"/>
    </source>
</evidence>
<evidence type="ECO:0000259" key="7">
    <source>
        <dbReference type="Pfam" id="PF13860"/>
    </source>
</evidence>
<dbReference type="Pfam" id="PF13860">
    <property type="entry name" value="FlgD_ig"/>
    <property type="match status" value="1"/>
</dbReference>
<comment type="similarity">
    <text evidence="1 5">Belongs to the FlgD family.</text>
</comment>
<evidence type="ECO:0000313" key="8">
    <source>
        <dbReference type="EMBL" id="SMX23086.1"/>
    </source>
</evidence>
<evidence type="ECO:0000256" key="1">
    <source>
        <dbReference type="ARBA" id="ARBA00010577"/>
    </source>
</evidence>
<protein>
    <recommendedName>
        <fullName evidence="2 5">Basal-body rod modification protein FlgD</fullName>
    </recommendedName>
</protein>
<reference evidence="8 9" key="1">
    <citation type="submission" date="2017-05" db="EMBL/GenBank/DDBJ databases">
        <authorList>
            <person name="Song R."/>
            <person name="Chenine A.L."/>
            <person name="Ruprecht R.M."/>
        </authorList>
    </citation>
    <scope>NUCLEOTIDE SEQUENCE [LARGE SCALE GENOMIC DNA]</scope>
    <source>
        <strain evidence="8 9">CECT 8489</strain>
    </source>
</reference>
<keyword evidence="3 5" id="KW-1005">Bacterial flagellum biogenesis</keyword>
<keyword evidence="9" id="KW-1185">Reference proteome</keyword>